<evidence type="ECO:0000313" key="4">
    <source>
        <dbReference type="WBParaSite" id="maker-uti_cns_0000903-snap-gene-0.6-mRNA-1"/>
    </source>
</evidence>
<dbReference type="WBParaSite" id="maker-uti_cns_0000680-snap-gene-1.16-mRNA-1">
    <property type="protein sequence ID" value="maker-uti_cns_0000680-snap-gene-1.16-mRNA-1"/>
    <property type="gene ID" value="maker-uti_cns_0000680-snap-gene-1.16"/>
</dbReference>
<dbReference type="AlphaFoldDB" id="A0A1I8G305"/>
<sequence length="218" mass="23781">MRGYLSLFLLIAVGFNDTEPVSGSPMAHALYRRSAHLVHLESLADEGLAASLQDCILKDFNCPPDGSLDFRRGRIVLKIFRSIELTDRCSCDLSEAKCLRGCVYNYLVKSSAVSAAWISLSMGGDAETAKAAAQTAIQGVEAGFKPCLIEDQNCDLLAQFLKPAELTATLAKLRVLVDLPADCQCDIEDDDCARKCFYSIVKKYLDAGLLKELGFSKN</sequence>
<organism evidence="2 3">
    <name type="scientific">Macrostomum lignano</name>
    <dbReference type="NCBI Taxonomy" id="282301"/>
    <lineage>
        <taxon>Eukaryota</taxon>
        <taxon>Metazoa</taxon>
        <taxon>Spiralia</taxon>
        <taxon>Lophotrochozoa</taxon>
        <taxon>Platyhelminthes</taxon>
        <taxon>Rhabditophora</taxon>
        <taxon>Macrostomorpha</taxon>
        <taxon>Macrostomida</taxon>
        <taxon>Macrostomidae</taxon>
        <taxon>Macrostomum</taxon>
    </lineage>
</organism>
<evidence type="ECO:0000256" key="1">
    <source>
        <dbReference type="SAM" id="SignalP"/>
    </source>
</evidence>
<evidence type="ECO:0000313" key="2">
    <source>
        <dbReference type="Proteomes" id="UP000095280"/>
    </source>
</evidence>
<keyword evidence="2" id="KW-1185">Reference proteome</keyword>
<proteinExistence type="predicted"/>
<dbReference type="WBParaSite" id="maker-uti_cns_0000903-snap-gene-0.6-mRNA-1">
    <property type="protein sequence ID" value="maker-uti_cns_0000903-snap-gene-0.6-mRNA-1"/>
    <property type="gene ID" value="maker-uti_cns_0000903-snap-gene-0.6"/>
</dbReference>
<feature type="chain" id="PRO_5011394836" evidence="1">
    <location>
        <begin position="24"/>
        <end position="218"/>
    </location>
</feature>
<dbReference type="Proteomes" id="UP000095280">
    <property type="component" value="Unplaced"/>
</dbReference>
<accession>A0A1I8G305</accession>
<protein>
    <submittedName>
        <fullName evidence="3 4">DUF725 domain-containing protein</fullName>
    </submittedName>
</protein>
<feature type="signal peptide" evidence="1">
    <location>
        <begin position="1"/>
        <end position="23"/>
    </location>
</feature>
<reference evidence="3 4" key="1">
    <citation type="submission" date="2016-11" db="UniProtKB">
        <authorList>
            <consortium name="WormBaseParasite"/>
        </authorList>
    </citation>
    <scope>IDENTIFICATION</scope>
</reference>
<name>A0A1I8G305_9PLAT</name>
<evidence type="ECO:0000313" key="3">
    <source>
        <dbReference type="WBParaSite" id="maker-uti_cns_0000680-snap-gene-1.16-mRNA-1"/>
    </source>
</evidence>
<keyword evidence="1" id="KW-0732">Signal</keyword>